<evidence type="ECO:0000313" key="4">
    <source>
        <dbReference type="EMBL" id="GIU41458.1"/>
    </source>
</evidence>
<keyword evidence="4" id="KW-0969">Cilium</keyword>
<dbReference type="PROSITE" id="PS51123">
    <property type="entry name" value="OMPA_2"/>
    <property type="match status" value="1"/>
</dbReference>
<reference evidence="4 5" key="1">
    <citation type="submission" date="2021-05" db="EMBL/GenBank/DDBJ databases">
        <title>Molecular characterization for Shewanella algae harboring chromosomal blaOXA-55-like strains isolated from clinical and environment sample.</title>
        <authorList>
            <person name="Ohama Y."/>
            <person name="Aoki K."/>
            <person name="Harada S."/>
            <person name="Moriya K."/>
            <person name="Ishii Y."/>
            <person name="Tateda K."/>
        </authorList>
    </citation>
    <scope>NUCLEOTIDE SEQUENCE [LARGE SCALE GENOMIC DNA]</scope>
    <source>
        <strain evidence="4 5">LMG 23746</strain>
    </source>
</reference>
<dbReference type="PANTHER" id="PTHR30329">
    <property type="entry name" value="STATOR ELEMENT OF FLAGELLAR MOTOR COMPLEX"/>
    <property type="match status" value="1"/>
</dbReference>
<comment type="caution">
    <text evidence="4">The sequence shown here is derived from an EMBL/GenBank/DDBJ whole genome shotgun (WGS) entry which is preliminary data.</text>
</comment>
<dbReference type="InterPro" id="IPR041544">
    <property type="entry name" value="MotY_N"/>
</dbReference>
<sequence>MRGFVSFSLFLLLVLSAPVALSNPNVTVYKTPLEKAQWLYQGDRFGCELRHPVTGFGAMALVAQPGQPIRLTLNADWLALDSLEITASIEPSTWQSQTSILARTTLQGQGKSAVSTSSADLFLEALESNYAWQILLAEQGESLYRIDSSAVSTQAGARQMSQCIGNLLPQPFSYVRQRELLFAKGSDSLTAAQLADIQAIAAYVKADKQINQILVDGHADSNGDRLANLMLSRQRSDEVVARLIELGISRAMIQVRSHGTRYPKSSNTTEVGRQANRRVSIRLVKQTSK</sequence>
<organism evidence="4 5">
    <name type="scientific">Shewanella algidipiscicola</name>
    <dbReference type="NCBI Taxonomy" id="614070"/>
    <lineage>
        <taxon>Bacteria</taxon>
        <taxon>Pseudomonadati</taxon>
        <taxon>Pseudomonadota</taxon>
        <taxon>Gammaproteobacteria</taxon>
        <taxon>Alteromonadales</taxon>
        <taxon>Shewanellaceae</taxon>
        <taxon>Shewanella</taxon>
    </lineage>
</organism>
<dbReference type="Pfam" id="PF18393">
    <property type="entry name" value="MotY_N"/>
    <property type="match status" value="1"/>
</dbReference>
<proteinExistence type="predicted"/>
<feature type="signal peptide" evidence="2">
    <location>
        <begin position="1"/>
        <end position="22"/>
    </location>
</feature>
<keyword evidence="5" id="KW-1185">Reference proteome</keyword>
<keyword evidence="2" id="KW-0732">Signal</keyword>
<keyword evidence="1" id="KW-0472">Membrane</keyword>
<dbReference type="Gene3D" id="2.60.40.2540">
    <property type="match status" value="1"/>
</dbReference>
<dbReference type="PRINTS" id="PR01023">
    <property type="entry name" value="NAFLGMOTY"/>
</dbReference>
<dbReference type="SUPFAM" id="SSF103088">
    <property type="entry name" value="OmpA-like"/>
    <property type="match status" value="1"/>
</dbReference>
<evidence type="ECO:0000259" key="3">
    <source>
        <dbReference type="PROSITE" id="PS51123"/>
    </source>
</evidence>
<dbReference type="EMBL" id="BPFB01000001">
    <property type="protein sequence ID" value="GIU41458.1"/>
    <property type="molecule type" value="Genomic_DNA"/>
</dbReference>
<dbReference type="Pfam" id="PF00691">
    <property type="entry name" value="OmpA"/>
    <property type="match status" value="1"/>
</dbReference>
<gene>
    <name evidence="4" type="ORF">TUM4630_00090</name>
</gene>
<dbReference type="InterPro" id="IPR006665">
    <property type="entry name" value="OmpA-like"/>
</dbReference>
<name>A0ABQ4P1Z1_9GAMM</name>
<dbReference type="Gene3D" id="3.30.1330.60">
    <property type="entry name" value="OmpA-like domain"/>
    <property type="match status" value="1"/>
</dbReference>
<keyword evidence="4" id="KW-0966">Cell projection</keyword>
<dbReference type="RefSeq" id="WP_119979263.1">
    <property type="nucleotide sequence ID" value="NZ_BPFB01000001.1"/>
</dbReference>
<evidence type="ECO:0000256" key="1">
    <source>
        <dbReference type="PROSITE-ProRule" id="PRU00473"/>
    </source>
</evidence>
<evidence type="ECO:0000256" key="2">
    <source>
        <dbReference type="SAM" id="SignalP"/>
    </source>
</evidence>
<dbReference type="Proteomes" id="UP000761574">
    <property type="component" value="Unassembled WGS sequence"/>
</dbReference>
<dbReference type="InterPro" id="IPR036737">
    <property type="entry name" value="OmpA-like_sf"/>
</dbReference>
<evidence type="ECO:0000313" key="5">
    <source>
        <dbReference type="Proteomes" id="UP000761574"/>
    </source>
</evidence>
<feature type="chain" id="PRO_5045515635" evidence="2">
    <location>
        <begin position="23"/>
        <end position="289"/>
    </location>
</feature>
<dbReference type="CDD" id="cd07185">
    <property type="entry name" value="OmpA_C-like"/>
    <property type="match status" value="1"/>
</dbReference>
<dbReference type="PANTHER" id="PTHR30329:SF17">
    <property type="entry name" value="LIPOPROTEIN YFIB-RELATED"/>
    <property type="match status" value="1"/>
</dbReference>
<feature type="domain" description="OmpA-like" evidence="3">
    <location>
        <begin position="170"/>
        <end position="287"/>
    </location>
</feature>
<accession>A0ABQ4P1Z1</accession>
<protein>
    <submittedName>
        <fullName evidence="4">Sodium-type flagellar protein MotY</fullName>
    </submittedName>
</protein>
<dbReference type="InterPro" id="IPR050330">
    <property type="entry name" value="Bact_OuterMem_StrucFunc"/>
</dbReference>
<keyword evidence="4" id="KW-0282">Flagellum</keyword>